<keyword evidence="3" id="KW-1185">Reference proteome</keyword>
<dbReference type="SUPFAM" id="SSF56281">
    <property type="entry name" value="Metallo-hydrolase/oxidoreductase"/>
    <property type="match status" value="1"/>
</dbReference>
<gene>
    <name evidence="2" type="ORF">J2X11_001749</name>
</gene>
<evidence type="ECO:0000259" key="1">
    <source>
        <dbReference type="SMART" id="SM00849"/>
    </source>
</evidence>
<reference evidence="2 3" key="1">
    <citation type="submission" date="2023-07" db="EMBL/GenBank/DDBJ databases">
        <title>Sorghum-associated microbial communities from plants grown in Nebraska, USA.</title>
        <authorList>
            <person name="Schachtman D."/>
        </authorList>
    </citation>
    <scope>NUCLEOTIDE SEQUENCE [LARGE SCALE GENOMIC DNA]</scope>
    <source>
        <strain evidence="2 3">BE248</strain>
    </source>
</reference>
<dbReference type="InterPro" id="IPR036866">
    <property type="entry name" value="RibonucZ/Hydroxyglut_hydro"/>
</dbReference>
<evidence type="ECO:0000313" key="3">
    <source>
        <dbReference type="Proteomes" id="UP001257739"/>
    </source>
</evidence>
<accession>A0ABU1UNZ9</accession>
<name>A0ABU1UNZ9_9ACTN</name>
<dbReference type="InterPro" id="IPR001279">
    <property type="entry name" value="Metallo-B-lactamas"/>
</dbReference>
<proteinExistence type="predicted"/>
<dbReference type="RefSeq" id="WP_309969650.1">
    <property type="nucleotide sequence ID" value="NZ_JAVDWH010000001.1"/>
</dbReference>
<sequence>MQITRFGHAAVLVEAAGTRVLIDPGVFSAEEAFALEGLDAIVVTHQHPDHIDVTRSPGLLERNPNAVLIADPESAGTLAFGDWTPNADGLVTVVGDVTVRGVGSQHAVILSALPRVANVGVVLSAAGEPTLFHPGDTYEYAPEGVDVLALPLSAPWAKISETVDFVQRVSPGSLFPVHDKTISELAYGIYWQHTMNFGGVEDSRKLGQTDSDTFESA</sequence>
<dbReference type="SMART" id="SM00849">
    <property type="entry name" value="Lactamase_B"/>
    <property type="match status" value="1"/>
</dbReference>
<dbReference type="Pfam" id="PF13483">
    <property type="entry name" value="Lactamase_B_3"/>
    <property type="match status" value="1"/>
</dbReference>
<dbReference type="Gene3D" id="3.60.15.10">
    <property type="entry name" value="Ribonuclease Z/Hydroxyacylglutathione hydrolase-like"/>
    <property type="match status" value="1"/>
</dbReference>
<organism evidence="2 3">
    <name type="scientific">Aeromicrobium panaciterrae</name>
    <dbReference type="NCBI Taxonomy" id="363861"/>
    <lineage>
        <taxon>Bacteria</taxon>
        <taxon>Bacillati</taxon>
        <taxon>Actinomycetota</taxon>
        <taxon>Actinomycetes</taxon>
        <taxon>Propionibacteriales</taxon>
        <taxon>Nocardioidaceae</taxon>
        <taxon>Aeromicrobium</taxon>
    </lineage>
</organism>
<protein>
    <submittedName>
        <fullName evidence="2">L-ascorbate metabolism protein UlaG (Beta-lactamase superfamily)</fullName>
    </submittedName>
</protein>
<dbReference type="Proteomes" id="UP001257739">
    <property type="component" value="Unassembled WGS sequence"/>
</dbReference>
<evidence type="ECO:0000313" key="2">
    <source>
        <dbReference type="EMBL" id="MDR7086910.1"/>
    </source>
</evidence>
<dbReference type="InterPro" id="IPR050114">
    <property type="entry name" value="UPF0173_UPF0282_UlaG_hydrolase"/>
</dbReference>
<dbReference type="PANTHER" id="PTHR43546">
    <property type="entry name" value="UPF0173 METAL-DEPENDENT HYDROLASE MJ1163-RELATED"/>
    <property type="match status" value="1"/>
</dbReference>
<dbReference type="EMBL" id="JAVDWH010000001">
    <property type="protein sequence ID" value="MDR7086910.1"/>
    <property type="molecule type" value="Genomic_DNA"/>
</dbReference>
<dbReference type="PANTHER" id="PTHR43546:SF3">
    <property type="entry name" value="UPF0173 METAL-DEPENDENT HYDROLASE MJ1163"/>
    <property type="match status" value="1"/>
</dbReference>
<feature type="domain" description="Metallo-beta-lactamase" evidence="1">
    <location>
        <begin position="7"/>
        <end position="173"/>
    </location>
</feature>
<comment type="caution">
    <text evidence="2">The sequence shown here is derived from an EMBL/GenBank/DDBJ whole genome shotgun (WGS) entry which is preliminary data.</text>
</comment>